<name>K9UCE4_CHAP6</name>
<accession>K9UCE4</accession>
<keyword evidence="3" id="KW-1185">Reference proteome</keyword>
<proteinExistence type="predicted"/>
<protein>
    <recommendedName>
        <fullName evidence="4">TrbL/VirB6 plasmid conjugal transfer protein</fullName>
    </recommendedName>
</protein>
<dbReference type="EMBL" id="CP003600">
    <property type="protein sequence ID" value="AFY92762.1"/>
    <property type="molecule type" value="Genomic_DNA"/>
</dbReference>
<dbReference type="Proteomes" id="UP000010366">
    <property type="component" value="Chromosome"/>
</dbReference>
<keyword evidence="1" id="KW-0812">Transmembrane</keyword>
<dbReference type="RefSeq" id="WP_015158938.1">
    <property type="nucleotide sequence ID" value="NC_019697.1"/>
</dbReference>
<keyword evidence="1" id="KW-0472">Membrane</keyword>
<dbReference type="KEGG" id="cmp:Cha6605_1612"/>
<dbReference type="AlphaFoldDB" id="K9UCE4"/>
<evidence type="ECO:0008006" key="4">
    <source>
        <dbReference type="Google" id="ProtNLM"/>
    </source>
</evidence>
<reference evidence="2 3" key="1">
    <citation type="submission" date="2012-05" db="EMBL/GenBank/DDBJ databases">
        <title>Finished chromosome of genome of Chamaesiphon sp. PCC 6605.</title>
        <authorList>
            <consortium name="US DOE Joint Genome Institute"/>
            <person name="Gugger M."/>
            <person name="Coursin T."/>
            <person name="Rippka R."/>
            <person name="Tandeau De Marsac N."/>
            <person name="Huntemann M."/>
            <person name="Wei C.-L."/>
            <person name="Han J."/>
            <person name="Detter J.C."/>
            <person name="Han C."/>
            <person name="Tapia R."/>
            <person name="Chen A."/>
            <person name="Kyrpides N."/>
            <person name="Mavromatis K."/>
            <person name="Markowitz V."/>
            <person name="Szeto E."/>
            <person name="Ivanova N."/>
            <person name="Pagani I."/>
            <person name="Pati A."/>
            <person name="Goodwin L."/>
            <person name="Nordberg H.P."/>
            <person name="Cantor M.N."/>
            <person name="Hua S.X."/>
            <person name="Woyke T."/>
            <person name="Kerfeld C.A."/>
        </authorList>
    </citation>
    <scope>NUCLEOTIDE SEQUENCE [LARGE SCALE GENOMIC DNA]</scope>
    <source>
        <strain evidence="3">ATCC 27169 / PCC 6605</strain>
    </source>
</reference>
<gene>
    <name evidence="2" type="ORF">Cha6605_1612</name>
</gene>
<dbReference type="HOGENOM" id="CLU_745332_0_0_3"/>
<feature type="transmembrane region" description="Helical" evidence="1">
    <location>
        <begin position="233"/>
        <end position="254"/>
    </location>
</feature>
<evidence type="ECO:0000313" key="2">
    <source>
        <dbReference type="EMBL" id="AFY92762.1"/>
    </source>
</evidence>
<keyword evidence="1" id="KW-1133">Transmembrane helix</keyword>
<organism evidence="2 3">
    <name type="scientific">Chamaesiphon minutus (strain ATCC 27169 / PCC 6605)</name>
    <dbReference type="NCBI Taxonomy" id="1173020"/>
    <lineage>
        <taxon>Bacteria</taxon>
        <taxon>Bacillati</taxon>
        <taxon>Cyanobacteriota</taxon>
        <taxon>Cyanophyceae</taxon>
        <taxon>Gomontiellales</taxon>
        <taxon>Chamaesiphonaceae</taxon>
        <taxon>Chamaesiphon</taxon>
    </lineage>
</organism>
<feature type="transmembrane region" description="Helical" evidence="1">
    <location>
        <begin position="261"/>
        <end position="282"/>
    </location>
</feature>
<sequence length="354" mass="37687">MDIYLTLFLAATPAVADSLVTDWLRDSNSLFGAIMAPCTIFAVFGIAFQLYFIVPSFAQLEEFPANASKLFWAAVLVAFIVGRGTLARDFALFNWAAISSINTAIDNNIEQVSNLIQLKKDFTGETEALNGIETKTKQCLKIAPTLANGSPNPAFNACKGELSGQIQADTSSGKIKNPTTLDNMGAAIGNLASGDFGQATADIFKGIGGQLTNLIDASLKGIFGGWRMVISNFAQVSIFAAILALPIPLCLSVINISPLMVWFSSFWAVGIFQFNLTILTRTFEYLNVKMGANISVYFIDIAICLFAPAIAGLLARGGGIAIFNATLNLAGEAVKLVPQVAGVALKFTPVGRFL</sequence>
<feature type="transmembrane region" description="Helical" evidence="1">
    <location>
        <begin position="70"/>
        <end position="86"/>
    </location>
</feature>
<feature type="transmembrane region" description="Helical" evidence="1">
    <location>
        <begin position="294"/>
        <end position="315"/>
    </location>
</feature>
<dbReference type="STRING" id="1173020.Cha6605_1612"/>
<feature type="transmembrane region" description="Helical" evidence="1">
    <location>
        <begin position="32"/>
        <end position="58"/>
    </location>
</feature>
<evidence type="ECO:0000256" key="1">
    <source>
        <dbReference type="SAM" id="Phobius"/>
    </source>
</evidence>
<evidence type="ECO:0000313" key="3">
    <source>
        <dbReference type="Proteomes" id="UP000010366"/>
    </source>
</evidence>